<evidence type="ECO:0000256" key="1">
    <source>
        <dbReference type="ARBA" id="ARBA00005560"/>
    </source>
</evidence>
<feature type="compositionally biased region" description="Basic and acidic residues" evidence="4">
    <location>
        <begin position="14"/>
        <end position="23"/>
    </location>
</feature>
<dbReference type="InterPro" id="IPR000814">
    <property type="entry name" value="TBP"/>
</dbReference>
<evidence type="ECO:0000256" key="2">
    <source>
        <dbReference type="ARBA" id="ARBA00023125"/>
    </source>
</evidence>
<dbReference type="GO" id="GO:0006352">
    <property type="term" value="P:DNA-templated transcription initiation"/>
    <property type="evidence" value="ECO:0007669"/>
    <property type="project" value="InterPro"/>
</dbReference>
<dbReference type="Pfam" id="PF00352">
    <property type="entry name" value="TBP"/>
    <property type="match status" value="1"/>
</dbReference>
<keyword evidence="2" id="KW-0238">DNA-binding</keyword>
<feature type="compositionally biased region" description="Basic and acidic residues" evidence="4">
    <location>
        <begin position="449"/>
        <end position="464"/>
    </location>
</feature>
<reference evidence="6" key="1">
    <citation type="submission" date="2025-08" db="UniProtKB">
        <authorList>
            <consortium name="RefSeq"/>
        </authorList>
    </citation>
    <scope>IDENTIFICATION</scope>
    <source>
        <strain evidence="6">MV-25-SWS-2005</strain>
        <tissue evidence="6">Whole body</tissue>
    </source>
</reference>
<gene>
    <name evidence="6" type="primary">Trf4</name>
</gene>
<evidence type="ECO:0000313" key="5">
    <source>
        <dbReference type="Proteomes" id="UP000001819"/>
    </source>
</evidence>
<dbReference type="GO" id="GO:0003677">
    <property type="term" value="F:DNA binding"/>
    <property type="evidence" value="ECO:0007669"/>
    <property type="project" value="UniProtKB-KW"/>
</dbReference>
<protein>
    <submittedName>
        <fullName evidence="6">Microtubule-associated protein futsch isoform X10</fullName>
    </submittedName>
</protein>
<evidence type="ECO:0000256" key="3">
    <source>
        <dbReference type="ARBA" id="ARBA00023163"/>
    </source>
</evidence>
<name>A0A6I8VYW1_DROPS</name>
<evidence type="ECO:0000256" key="4">
    <source>
        <dbReference type="SAM" id="MobiDB-lite"/>
    </source>
</evidence>
<comment type="similarity">
    <text evidence="1">Belongs to the TBP family.</text>
</comment>
<dbReference type="AlphaFoldDB" id="A0A6I8VYW1"/>
<keyword evidence="3" id="KW-0804">Transcription</keyword>
<dbReference type="ExpressionAtlas" id="A0A6I8VYW1">
    <property type="expression patterns" value="baseline"/>
</dbReference>
<accession>A0A6I8VYW1</accession>
<keyword evidence="5" id="KW-1185">Reference proteome</keyword>
<dbReference type="RefSeq" id="XP_033236286.1">
    <property type="nucleotide sequence ID" value="XM_033380395.1"/>
</dbReference>
<dbReference type="InterPro" id="IPR012295">
    <property type="entry name" value="TBP_dom_sf"/>
</dbReference>
<proteinExistence type="inferred from homology"/>
<dbReference type="Gene3D" id="3.30.310.10">
    <property type="entry name" value="TATA-Binding Protein"/>
    <property type="match status" value="2"/>
</dbReference>
<dbReference type="SUPFAM" id="SSF55945">
    <property type="entry name" value="TATA-box binding protein-like"/>
    <property type="match status" value="2"/>
</dbReference>
<dbReference type="Proteomes" id="UP000001819">
    <property type="component" value="Chromosome 4"/>
</dbReference>
<feature type="region of interest" description="Disordered" evidence="4">
    <location>
        <begin position="437"/>
        <end position="465"/>
    </location>
</feature>
<evidence type="ECO:0000313" key="6">
    <source>
        <dbReference type="RefSeq" id="XP_033236286.1"/>
    </source>
</evidence>
<feature type="region of interest" description="Disordered" evidence="4">
    <location>
        <begin position="1"/>
        <end position="26"/>
    </location>
</feature>
<dbReference type="PANTHER" id="PTHR10126">
    <property type="entry name" value="TATA-BOX BINDING PROTEIN"/>
    <property type="match status" value="1"/>
</dbReference>
<sequence length="764" mass="84196">MDKSNTQKIVAIDSKSEAEKSLSEDPISDMMSQTAISDNPKIVVDARDEAEKSLYEECTSDITSKMAISDTPTIVVDARDEAEKSIYEECTSDITSKMAISDTPTIVVDAKDEAEKSLFENSISDMLSKMAIGDTHENDEADMTIHMDITDTSTIVVDSKDAAEKSLSEDSISDIMSKMAIRDTPTIVVDAKDEAGKSLFEDSISDMLSKMAIGDTHENDEADMTIHMDITDTSTIVVVAKDEAEKSLSEDSISVIMSKMAISVTPTIVVDAKDEADKSLSEDSISDIMSKMAISVTPTIVVDAKDEADKSLSEDSISDIMSKMAISVTPTIVVDAKDEAEKSLSEDSISVIMSKMAISVTPTIVVDAKDGAEKGGSHEVISDTTPQTDQISDTFKIVVDVENEAEKSGSREFKTYLTTQMAIDDSLEIDCNRKAEAEECVEQSPQKDTSVEPKNVDTDDKGPEVEEQVPNIEEPVDTWDLLTGRQNHKTVASESEKFKKQVGSNSYRSGQLPVFMWDSSSEEDEPVKPHVDINYENIFEDVGKLSAVEKHLQLLYRPFSCVIEMICRFNIFELCILISDSCYDPGCHPSVSVRTVNPTGLVKIYSGGKMVSTALTAESARICLFKVVRMVEELDFKVNVKNLSRNIVHASFCMPFSLDLDRLYEKHPTKVTRNCRARPFITYTIEGENIVFAIFPSGFVLVLHSTKHSETRAAIAALLPILAQCKDGSTKQSEKQGRICGDVSFKLLWEHRLEQDKEGKLLYS</sequence>
<organism evidence="5 6">
    <name type="scientific">Drosophila pseudoobscura pseudoobscura</name>
    <name type="common">Fruit fly</name>
    <dbReference type="NCBI Taxonomy" id="46245"/>
    <lineage>
        <taxon>Eukaryota</taxon>
        <taxon>Metazoa</taxon>
        <taxon>Ecdysozoa</taxon>
        <taxon>Arthropoda</taxon>
        <taxon>Hexapoda</taxon>
        <taxon>Insecta</taxon>
        <taxon>Pterygota</taxon>
        <taxon>Neoptera</taxon>
        <taxon>Endopterygota</taxon>
        <taxon>Diptera</taxon>
        <taxon>Brachycera</taxon>
        <taxon>Muscomorpha</taxon>
        <taxon>Ephydroidea</taxon>
        <taxon>Drosophilidae</taxon>
        <taxon>Drosophila</taxon>
        <taxon>Sophophora</taxon>
    </lineage>
</organism>